<dbReference type="Proteomes" id="UP000237344">
    <property type="component" value="Unassembled WGS sequence"/>
</dbReference>
<keyword evidence="1" id="KW-0812">Transmembrane</keyword>
<evidence type="ECO:0000313" key="2">
    <source>
        <dbReference type="EMBL" id="POF61296.1"/>
    </source>
</evidence>
<protein>
    <submittedName>
        <fullName evidence="2">Uncharacterized protein</fullName>
    </submittedName>
</protein>
<dbReference type="AlphaFoldDB" id="A0A2S3VXG5"/>
<comment type="caution">
    <text evidence="2">The sequence shown here is derived from an EMBL/GenBank/DDBJ whole genome shotgun (WGS) entry which is preliminary data.</text>
</comment>
<proteinExistence type="predicted"/>
<feature type="transmembrane region" description="Helical" evidence="1">
    <location>
        <begin position="188"/>
        <end position="206"/>
    </location>
</feature>
<sequence length="321" mass="34206">MQIATASTSSPDWIRVDIDENILVPSVAAAHHVTGAGLTPATRVKPRCARMTGTCCVLAIVPVPMIAMRMGRGVRDAMPGDAGEGGVGTVMRAVPVQAACRPMVRGRGHDLLAVMGHHHCGIARHCPATTPACGGIIATTRRHAGVTARAVADLGFSIPCNSITVRATGGLRGGRPDVRKRIADMKKTGGVVAVLSVVAATLMVGARPAHAVSEAMLDSLYIDPAVHLPAASPAFPEYDIDADCANEFGDEVKYACVSAEKEKAAVLRGVWDEYRDADRVACQQQVTAQRHIQLYKNLAFCVDQRRYDAYIRHHPEAARQH</sequence>
<dbReference type="EMBL" id="POTC01000085">
    <property type="protein sequence ID" value="POF61296.1"/>
    <property type="molecule type" value="Genomic_DNA"/>
</dbReference>
<organism evidence="2 3">
    <name type="scientific">Novacetimonas maltaceti</name>
    <dbReference type="NCBI Taxonomy" id="1203393"/>
    <lineage>
        <taxon>Bacteria</taxon>
        <taxon>Pseudomonadati</taxon>
        <taxon>Pseudomonadota</taxon>
        <taxon>Alphaproteobacteria</taxon>
        <taxon>Acetobacterales</taxon>
        <taxon>Acetobacteraceae</taxon>
        <taxon>Novacetimonas</taxon>
    </lineage>
</organism>
<evidence type="ECO:0000313" key="3">
    <source>
        <dbReference type="Proteomes" id="UP000237344"/>
    </source>
</evidence>
<keyword evidence="1" id="KW-1133">Transmembrane helix</keyword>
<accession>A0A2S3VXG5</accession>
<evidence type="ECO:0000256" key="1">
    <source>
        <dbReference type="SAM" id="Phobius"/>
    </source>
</evidence>
<keyword evidence="3" id="KW-1185">Reference proteome</keyword>
<keyword evidence="1" id="KW-0472">Membrane</keyword>
<reference evidence="2 3" key="1">
    <citation type="submission" date="2018-01" db="EMBL/GenBank/DDBJ databases">
        <title>Draft Genome Sequence of Komagataeibacter maltaceti LMG 1529, a Vinegar Producing Acetic Acid Bacterium Isolated from Malt Vinegar Brewery Acetifiers.</title>
        <authorList>
            <person name="Zhang Q."/>
            <person name="Hollensteiner J."/>
            <person name="Poehlein A."/>
            <person name="Daniel R."/>
        </authorList>
    </citation>
    <scope>NUCLEOTIDE SEQUENCE [LARGE SCALE GENOMIC DNA]</scope>
    <source>
        <strain evidence="2 3">LMG 1529</strain>
    </source>
</reference>
<gene>
    <name evidence="2" type="ORF">KMAL_30860</name>
</gene>
<name>A0A2S3VXG5_9PROT</name>